<name>A0A1S5YD77_9VIRU</name>
<dbReference type="RefSeq" id="YP_009345640.1">
    <property type="nucleotide sequence ID" value="NC_033778.1"/>
</dbReference>
<dbReference type="Proteomes" id="UP000203066">
    <property type="component" value="Segment"/>
</dbReference>
<dbReference type="EMBL" id="KY009685">
    <property type="protein sequence ID" value="AQQ79956.1"/>
    <property type="molecule type" value="Genomic_DNA"/>
</dbReference>
<dbReference type="KEGG" id="vg:31050513"/>
<accession>A0A1S5YD77</accession>
<organism evidence="1 2">
    <name type="scientific">Leptopilina boulardi filamentous virus</name>
    <dbReference type="NCBI Taxonomy" id="552509"/>
    <lineage>
        <taxon>Viruses</taxon>
        <taxon>Viruses incertae sedis</taxon>
        <taxon>Naldaviricetes</taxon>
        <taxon>Lefavirales</taxon>
        <taxon>Filamentoviridae</taxon>
        <taxon>Alphafilamentovirus</taxon>
        <taxon>Alphafilamentovirus leboulardi</taxon>
    </lineage>
</organism>
<sequence length="1612" mass="189180">MGNSSTKNNDKNDDEKVIHNSNLKSDLTLINADSLKGHYIIVYEELNINSLQKIISSLHLFLPLKNSFHITFCCLFNNNLKKISLEEKRDFSKQCLDRNYEFSIWEGIGCWLSSGNKLEIINNEIFLKRSFLKIHDTEKNLKILITKKKTELCDYFFNDDNKILTLNEITADFEKENKNLSLYENLTEKNHYVKFSFQKTKSALNPPANITQNTGMINFIFVKNMRELILIINSFSLLTAPDKQILILIGKKDIFQNKFKYINKYLNSAIKYYQESKYFLKNKEHIFISNFQGSISKDNIYSFISSNIKISLLYNKNLSNKINFSINLNDNSIFINDPRYYVENLSFFTNGTGQQKTFIYKNLNSSTLSNLYKKFDLTLLMYKNCSLYNLVNLIFSIDQFSNKRNIFFLQNDAFRDISESTIRQFFPKITCFLKKYNENIFIIHNLSNINKDYEIIINDIIYKNNKTTNILLKVKPIITKSTNIKMDEMLFTFNENFSETYNMTNTLVFNPEYNTLDSNIKRIQFLSDKLQTFVSGSNLSSVQNVNLFFYSQNKVIQNIQKALFIDDLFQSSYGNNFIVFIRDLKEEDVFDLYEFLTFSKKIIVCGTITNFDTIKKNVIDKIVQKKFSTFSFTYLTKEMPQKIIKSNVNNGGENNESHNNEEDHLEKKIEKEDLFVISLRNDLSIDNQNINIPDFGILRVDNENNTSGPSINILNNTINLIKNEKIVIPRFKISATNQVLNKIKDFTSTSLYHLNDEILGIPKKELKFIHPLSNTNIKLCGGKQNILIFNYDFKIPEITLNESAISSITNDKKITYLSFQEILSQSTILSILTTFTTALQKLQNCTYILVFKLNFTYEEEFINNLLKEMNSKYSFMKYICQAVKSMNERFIIVHPESKKQNFTITSSSIVYNAKSSIRELNNDKIKFEIRFFQENLLNEGVLIFVDDLEKKMIPFSYNYHPSKSIFLLDKHQMKSISYFYSEEKMEKIEWNLNSRIEHDDKNFINIMIYNCDENIKFLYQFVYGLRELNTDTVAIINVDIKNAVITSLIENIKKHLVQNKSSSNKLWNVLLSNGYLWLTNCAQVLNDKCILPSPLEFLSVLIKNNQDDEIKIFNRKLRIKNKQNSSKLTVDINYSNLFLHDYYSTDIYPFFNNNNISIDYIALYKIDNTAAKINNHFDMSINKTTYDDDTQYKVQIIVLPELLFREFVHLLHYFLTITNFKRNIYIVSMHRNALDNVKNVLSYYNHNTLEIKLFTIASTDVVFFMAIYNKNEFNIPNVIRTSDKDVNLDIEYLTNLKIQNNAQIFTMKLTTTPKSENTSSAFFGYNPRKIVNLMLMDKKNYTITSALSTFSGSTTRSYSFLDTTPNIKYWCYNKEVLFNFINSLDTRKMALKNYCDVFTFYLQHTTKITDYINRATYPSKTTHITYLFYDMLNLPKTEAYAYPSIIQYIYTIFQKHQTTHKNISCSIIFLLSKEAEIIQRKKDVIYSKNWSFIKDINVTSKELLNTWKKNLHLLNINSDFSNFQKFTLIEENKDYFLLENNTLQISLSKELTTSIKYNDKKKYIHLLYNDLHKKFSIDNTTSDYSILSPQVDNMITNILENDNSLTLQVIVN</sequence>
<gene>
    <name evidence="1" type="ORF">LbFV_ORF36</name>
</gene>
<evidence type="ECO:0000313" key="1">
    <source>
        <dbReference type="EMBL" id="AQQ79956.1"/>
    </source>
</evidence>
<dbReference type="GeneID" id="31050513"/>
<proteinExistence type="predicted"/>
<evidence type="ECO:0000313" key="2">
    <source>
        <dbReference type="Proteomes" id="UP000203066"/>
    </source>
</evidence>
<reference evidence="1 2" key="1">
    <citation type="journal article" date="2016" name="Genome Biol. Evol.">
        <title>Genome Sequencing of the Behavior Manipulating Virus LbFV Reveals a Possible New Virus Family.</title>
        <authorList>
            <person name="Lepetit D."/>
            <person name="Gillet B."/>
            <person name="Hughes S."/>
            <person name="Kraaijeveld K."/>
            <person name="Varaldi J."/>
        </authorList>
    </citation>
    <scope>NUCLEOTIDE SEQUENCE [LARGE SCALE GENOMIC DNA]</scope>
    <source>
        <strain evidence="1">Valence Gotheron</strain>
    </source>
</reference>
<protein>
    <submittedName>
        <fullName evidence="1">Uncharacterized protein</fullName>
    </submittedName>
</protein>
<keyword evidence="2" id="KW-1185">Reference proteome</keyword>